<accession>A0A1I5XJV3</accession>
<dbReference type="Proteomes" id="UP000183413">
    <property type="component" value="Unassembled WGS sequence"/>
</dbReference>
<sequence length="435" mass="47490">MRIFPWSDEEAARSDGRPPDRDRFLATVDVCTVRRSRLVRVTRVDIERPRVHAIPALPDHLGAQPVPEGHDLFGLRLACVLGRPPSRTRYAGVYLRVCFEDRRVTVLALHPLGERFDGEGGTTAAVQEPAARERPPSDAGRLAYSSAELDGHAAGLFFGSTEPAGRPAAGGEPVGYLVQAVVSAPVALPELTGTLRVDVSVVRASRRVEHAHGREPARFALKLPGERTPIASPARPAEKTAPAASGVRLCFAADIERFSRFRTPEAARAQRRFVDLLDDARRHAGLPTAHTDLQRSGDGQFDVLPAALDESRVIPRLIEGLVDALAETNADLNAHARLRIRAALHRGHVSSGINGWLGESTIAVHRLLDSPSLRRALADHQEADLAFIVSDVIFRDVIAHGYGRLAADAFDRVSVRLPDKGFEEDGWIYVPEPRR</sequence>
<feature type="region of interest" description="Disordered" evidence="1">
    <location>
        <begin position="119"/>
        <end position="139"/>
    </location>
</feature>
<evidence type="ECO:0000313" key="3">
    <source>
        <dbReference type="Proteomes" id="UP000183413"/>
    </source>
</evidence>
<gene>
    <name evidence="2" type="ORF">SAMN04489713_12756</name>
</gene>
<evidence type="ECO:0008006" key="4">
    <source>
        <dbReference type="Google" id="ProtNLM"/>
    </source>
</evidence>
<name>A0A1I5XJV3_9ACTN</name>
<reference evidence="2 3" key="1">
    <citation type="submission" date="2016-10" db="EMBL/GenBank/DDBJ databases">
        <authorList>
            <person name="de Groot N.N."/>
        </authorList>
    </citation>
    <scope>NUCLEOTIDE SEQUENCE [LARGE SCALE GENOMIC DNA]</scope>
    <source>
        <strain evidence="2 3">DSM 43067</strain>
    </source>
</reference>
<evidence type="ECO:0000313" key="2">
    <source>
        <dbReference type="EMBL" id="SFQ32273.1"/>
    </source>
</evidence>
<dbReference type="eggNOG" id="COG2114">
    <property type="taxonomic scope" value="Bacteria"/>
</dbReference>
<protein>
    <recommendedName>
        <fullName evidence="4">Guanylate cyclase domain-containing protein</fullName>
    </recommendedName>
</protein>
<dbReference type="RefSeq" id="WP_075024695.1">
    <property type="nucleotide sequence ID" value="NZ_FOVH01000027.1"/>
</dbReference>
<dbReference type="InParanoid" id="A0A1I5XJV3"/>
<dbReference type="AlphaFoldDB" id="A0A1I5XJV3"/>
<dbReference type="STRING" id="1993.SAMN04489713_12756"/>
<proteinExistence type="predicted"/>
<evidence type="ECO:0000256" key="1">
    <source>
        <dbReference type="SAM" id="MobiDB-lite"/>
    </source>
</evidence>
<organism evidence="2 3">
    <name type="scientific">Actinomadura madurae</name>
    <dbReference type="NCBI Taxonomy" id="1993"/>
    <lineage>
        <taxon>Bacteria</taxon>
        <taxon>Bacillati</taxon>
        <taxon>Actinomycetota</taxon>
        <taxon>Actinomycetes</taxon>
        <taxon>Streptosporangiales</taxon>
        <taxon>Thermomonosporaceae</taxon>
        <taxon>Actinomadura</taxon>
    </lineage>
</organism>
<dbReference type="EMBL" id="FOVH01000027">
    <property type="protein sequence ID" value="SFQ32273.1"/>
    <property type="molecule type" value="Genomic_DNA"/>
</dbReference>
<keyword evidence="3" id="KW-1185">Reference proteome</keyword>